<proteinExistence type="predicted"/>
<dbReference type="Proteomes" id="UP000244855">
    <property type="component" value="Unassembled WGS sequence"/>
</dbReference>
<dbReference type="OrthoDB" id="4790878at2759"/>
<sequence length="331" mass="39051">MNIQHPTSDVTFFIDRNKRSPSSTKMSPLFLKKLPAEIRNIIYRHVLTSEGGLSVHLGRLPGNGAPHYVVGDINWNRLKYVNSQLRRETEDLELQFNKLTFSGDGKIVRQVLHFINLLQERGKLSLVRLIEITPVNDDYFELGYSISHDYKNMMKLDEICQQYPALRVCYHVHGRLNRNFPHPSLIEIFRKAELLQFLRNVAYTIPEEFVLYEDPFVWDARVQHWKKQNFPSPCLTIYRPIQDRNLRNLAHISPKELEARNEAIFNRWKKDTFPLRFGLTYRALEARNLRFHLYGVDVNDKRLQLLIQSYRERYGRGSEEDAHVAVYGSDH</sequence>
<organism evidence="1 2">
    <name type="scientific">Periconia macrospinosa</name>
    <dbReference type="NCBI Taxonomy" id="97972"/>
    <lineage>
        <taxon>Eukaryota</taxon>
        <taxon>Fungi</taxon>
        <taxon>Dikarya</taxon>
        <taxon>Ascomycota</taxon>
        <taxon>Pezizomycotina</taxon>
        <taxon>Dothideomycetes</taxon>
        <taxon>Pleosporomycetidae</taxon>
        <taxon>Pleosporales</taxon>
        <taxon>Massarineae</taxon>
        <taxon>Periconiaceae</taxon>
        <taxon>Periconia</taxon>
    </lineage>
</organism>
<evidence type="ECO:0000313" key="1">
    <source>
        <dbReference type="EMBL" id="PVI01256.1"/>
    </source>
</evidence>
<gene>
    <name evidence="1" type="ORF">DM02DRAFT_627786</name>
</gene>
<protein>
    <submittedName>
        <fullName evidence="1">Uncharacterized protein</fullName>
    </submittedName>
</protein>
<dbReference type="EMBL" id="KZ805360">
    <property type="protein sequence ID" value="PVI01256.1"/>
    <property type="molecule type" value="Genomic_DNA"/>
</dbReference>
<accession>A0A2V1DTC1</accession>
<evidence type="ECO:0000313" key="2">
    <source>
        <dbReference type="Proteomes" id="UP000244855"/>
    </source>
</evidence>
<reference evidence="1 2" key="1">
    <citation type="journal article" date="2018" name="Sci. Rep.">
        <title>Comparative genomics provides insights into the lifestyle and reveals functional heterogeneity of dark septate endophytic fungi.</title>
        <authorList>
            <person name="Knapp D.G."/>
            <person name="Nemeth J.B."/>
            <person name="Barry K."/>
            <person name="Hainaut M."/>
            <person name="Henrissat B."/>
            <person name="Johnson J."/>
            <person name="Kuo A."/>
            <person name="Lim J.H.P."/>
            <person name="Lipzen A."/>
            <person name="Nolan M."/>
            <person name="Ohm R.A."/>
            <person name="Tamas L."/>
            <person name="Grigoriev I.V."/>
            <person name="Spatafora J.W."/>
            <person name="Nagy L.G."/>
            <person name="Kovacs G.M."/>
        </authorList>
    </citation>
    <scope>NUCLEOTIDE SEQUENCE [LARGE SCALE GENOMIC DNA]</scope>
    <source>
        <strain evidence="1 2">DSE2036</strain>
    </source>
</reference>
<name>A0A2V1DTC1_9PLEO</name>
<dbReference type="AlphaFoldDB" id="A0A2V1DTC1"/>
<keyword evidence="2" id="KW-1185">Reference proteome</keyword>